<evidence type="ECO:0000313" key="2">
    <source>
        <dbReference type="Proteomes" id="UP001595960"/>
    </source>
</evidence>
<keyword evidence="2" id="KW-1185">Reference proteome</keyword>
<reference evidence="2" key="1">
    <citation type="journal article" date="2019" name="Int. J. Syst. Evol. Microbiol.">
        <title>The Global Catalogue of Microorganisms (GCM) 10K type strain sequencing project: providing services to taxonomists for standard genome sequencing and annotation.</title>
        <authorList>
            <consortium name="The Broad Institute Genomics Platform"/>
            <consortium name="The Broad Institute Genome Sequencing Center for Infectious Disease"/>
            <person name="Wu L."/>
            <person name="Ma J."/>
        </authorList>
    </citation>
    <scope>NUCLEOTIDE SEQUENCE [LARGE SCALE GENOMIC DNA]</scope>
    <source>
        <strain evidence="2">CGMCC 1.12192</strain>
    </source>
</reference>
<protein>
    <submittedName>
        <fullName evidence="1">Uncharacterized protein</fullName>
    </submittedName>
</protein>
<dbReference type="EMBL" id="JBHSJC010000001">
    <property type="protein sequence ID" value="MFC4829529.1"/>
    <property type="molecule type" value="Genomic_DNA"/>
</dbReference>
<organism evidence="1 2">
    <name type="scientific">Agromyces aurantiacus</name>
    <dbReference type="NCBI Taxonomy" id="165814"/>
    <lineage>
        <taxon>Bacteria</taxon>
        <taxon>Bacillati</taxon>
        <taxon>Actinomycetota</taxon>
        <taxon>Actinomycetes</taxon>
        <taxon>Micrococcales</taxon>
        <taxon>Microbacteriaceae</taxon>
        <taxon>Agromyces</taxon>
    </lineage>
</organism>
<comment type="caution">
    <text evidence="1">The sequence shown here is derived from an EMBL/GenBank/DDBJ whole genome shotgun (WGS) entry which is preliminary data.</text>
</comment>
<proteinExistence type="predicted"/>
<dbReference type="Proteomes" id="UP001595960">
    <property type="component" value="Unassembled WGS sequence"/>
</dbReference>
<name>A0ABV9R7Q2_9MICO</name>
<gene>
    <name evidence="1" type="ORF">ACFPER_12050</name>
</gene>
<evidence type="ECO:0000313" key="1">
    <source>
        <dbReference type="EMBL" id="MFC4829529.1"/>
    </source>
</evidence>
<dbReference type="RefSeq" id="WP_204393316.1">
    <property type="nucleotide sequence ID" value="NZ_JAFBBW010000001.1"/>
</dbReference>
<sequence>MAHIELANGDIVQLTAEELQYILNVIDSVPNGHVTLNTADGEVRIGQANRGRVWRLVED</sequence>
<accession>A0ABV9R7Q2</accession>